<evidence type="ECO:0000313" key="2">
    <source>
        <dbReference type="WBParaSite" id="RSKR_0000267600.1"/>
    </source>
</evidence>
<sequence length="69" mass="7683">MPGDVIKSKIQINACNKNNKIRDVAKFILKTEGPKGFFKGLFPVILKAIPSNIAYFVGYELALKTLDEL</sequence>
<dbReference type="WBParaSite" id="RSKR_0000267600.1">
    <property type="protein sequence ID" value="RSKR_0000267600.1"/>
    <property type="gene ID" value="RSKR_0000267600"/>
</dbReference>
<proteinExistence type="predicted"/>
<protein>
    <submittedName>
        <fullName evidence="2">Mitochondrial carrier domain-containing protein</fullName>
    </submittedName>
</protein>
<reference evidence="2" key="1">
    <citation type="submission" date="2016-11" db="UniProtKB">
        <authorList>
            <consortium name="WormBaseParasite"/>
        </authorList>
    </citation>
    <scope>IDENTIFICATION</scope>
    <source>
        <strain evidence="2">KR3021</strain>
    </source>
</reference>
<name>A0AC35TPN2_9BILA</name>
<accession>A0AC35TPN2</accession>
<evidence type="ECO:0000313" key="1">
    <source>
        <dbReference type="Proteomes" id="UP000095286"/>
    </source>
</evidence>
<organism evidence="1 2">
    <name type="scientific">Rhabditophanes sp. KR3021</name>
    <dbReference type="NCBI Taxonomy" id="114890"/>
    <lineage>
        <taxon>Eukaryota</taxon>
        <taxon>Metazoa</taxon>
        <taxon>Ecdysozoa</taxon>
        <taxon>Nematoda</taxon>
        <taxon>Chromadorea</taxon>
        <taxon>Rhabditida</taxon>
        <taxon>Tylenchina</taxon>
        <taxon>Panagrolaimomorpha</taxon>
        <taxon>Strongyloidoidea</taxon>
        <taxon>Alloionematidae</taxon>
        <taxon>Rhabditophanes</taxon>
    </lineage>
</organism>
<dbReference type="Proteomes" id="UP000095286">
    <property type="component" value="Unplaced"/>
</dbReference>